<proteinExistence type="predicted"/>
<keyword evidence="13" id="KW-1185">Reference proteome</keyword>
<keyword evidence="8" id="KW-0695">RNA-directed DNA polymerase</keyword>
<keyword evidence="5" id="KW-0255">Endonuclease</keyword>
<dbReference type="GO" id="GO:0004519">
    <property type="term" value="F:endonuclease activity"/>
    <property type="evidence" value="ECO:0007669"/>
    <property type="project" value="UniProtKB-KW"/>
</dbReference>
<dbReference type="Pfam" id="PF02022">
    <property type="entry name" value="Integrase_Zn"/>
    <property type="match status" value="1"/>
</dbReference>
<evidence type="ECO:0000256" key="5">
    <source>
        <dbReference type="ARBA" id="ARBA00022759"/>
    </source>
</evidence>
<evidence type="ECO:0000256" key="2">
    <source>
        <dbReference type="ARBA" id="ARBA00022695"/>
    </source>
</evidence>
<gene>
    <name evidence="12" type="primary">Ervk19_4</name>
    <name evidence="12" type="ORF">GRAPIC_R16079</name>
</gene>
<keyword evidence="7" id="KW-0862">Zinc</keyword>
<evidence type="ECO:0000256" key="9">
    <source>
        <dbReference type="ARBA" id="ARBA00023268"/>
    </source>
</evidence>
<dbReference type="InterPro" id="IPR003308">
    <property type="entry name" value="Integrase_Zn-bd_dom_N"/>
</dbReference>
<evidence type="ECO:0000259" key="11">
    <source>
        <dbReference type="PROSITE" id="PS50876"/>
    </source>
</evidence>
<name>A0A7K6EN57_9PASS</name>
<evidence type="ECO:0000256" key="1">
    <source>
        <dbReference type="ARBA" id="ARBA00022679"/>
    </source>
</evidence>
<keyword evidence="4" id="KW-0479">Metal-binding</keyword>
<keyword evidence="2" id="KW-0548">Nucleotidyltransferase</keyword>
<evidence type="ECO:0000313" key="12">
    <source>
        <dbReference type="EMBL" id="NWV39352.1"/>
    </source>
</evidence>
<dbReference type="GO" id="GO:0016787">
    <property type="term" value="F:hydrolase activity"/>
    <property type="evidence" value="ECO:0007669"/>
    <property type="project" value="UniProtKB-KW"/>
</dbReference>
<dbReference type="Proteomes" id="UP000575029">
    <property type="component" value="Unassembled WGS sequence"/>
</dbReference>
<dbReference type="PANTHER" id="PTHR41694:SF4">
    <property type="entry name" value="ENDOGENOUS RETROVIRUS GROUP K MEMBER 10 POL PROTEIN-RELATED"/>
    <property type="match status" value="1"/>
</dbReference>
<dbReference type="PANTHER" id="PTHR41694">
    <property type="entry name" value="ENDOGENOUS RETROVIRUS GROUP K MEMBER POL PROTEIN"/>
    <property type="match status" value="1"/>
</dbReference>
<dbReference type="GO" id="GO:0008270">
    <property type="term" value="F:zinc ion binding"/>
    <property type="evidence" value="ECO:0007669"/>
    <property type="project" value="UniProtKB-KW"/>
</dbReference>
<keyword evidence="3" id="KW-0540">Nuclease</keyword>
<dbReference type="PROSITE" id="PS50876">
    <property type="entry name" value="ZF_INTEGRASE"/>
    <property type="match status" value="1"/>
</dbReference>
<feature type="non-terminal residue" evidence="12">
    <location>
        <position position="1"/>
    </location>
</feature>
<feature type="non-terminal residue" evidence="12">
    <location>
        <position position="66"/>
    </location>
</feature>
<evidence type="ECO:0000256" key="7">
    <source>
        <dbReference type="ARBA" id="ARBA00022833"/>
    </source>
</evidence>
<protein>
    <submittedName>
        <fullName evidence="12">POK19 protein</fullName>
    </submittedName>
</protein>
<feature type="domain" description="Integrase-type" evidence="11">
    <location>
        <begin position="10"/>
        <end position="51"/>
    </location>
</feature>
<evidence type="ECO:0000256" key="4">
    <source>
        <dbReference type="ARBA" id="ARBA00022723"/>
    </source>
</evidence>
<comment type="caution">
    <text evidence="12">The sequence shown here is derived from an EMBL/GenBank/DDBJ whole genome shotgun (WGS) entry which is preliminary data.</text>
</comment>
<reference evidence="12 13" key="1">
    <citation type="submission" date="2019-09" db="EMBL/GenBank/DDBJ databases">
        <title>Bird 10,000 Genomes (B10K) Project - Family phase.</title>
        <authorList>
            <person name="Zhang G."/>
        </authorList>
    </citation>
    <scope>NUCLEOTIDE SEQUENCE [LARGE SCALE GENOMIC DNA]</scope>
    <source>
        <strain evidence="12">B10K-DU-029-50</strain>
        <tissue evidence="12">Heart</tissue>
    </source>
</reference>
<evidence type="ECO:0000256" key="3">
    <source>
        <dbReference type="ARBA" id="ARBA00022722"/>
    </source>
</evidence>
<organism evidence="12 13">
    <name type="scientific">Grantiella picta</name>
    <dbReference type="NCBI Taxonomy" id="266360"/>
    <lineage>
        <taxon>Eukaryota</taxon>
        <taxon>Metazoa</taxon>
        <taxon>Chordata</taxon>
        <taxon>Craniata</taxon>
        <taxon>Vertebrata</taxon>
        <taxon>Euteleostomi</taxon>
        <taxon>Archelosauria</taxon>
        <taxon>Archosauria</taxon>
        <taxon>Dinosauria</taxon>
        <taxon>Saurischia</taxon>
        <taxon>Theropoda</taxon>
        <taxon>Coelurosauria</taxon>
        <taxon>Aves</taxon>
        <taxon>Neognathae</taxon>
        <taxon>Neoaves</taxon>
        <taxon>Telluraves</taxon>
        <taxon>Australaves</taxon>
        <taxon>Passeriformes</taxon>
        <taxon>Meliphagoidea</taxon>
        <taxon>Meliphagidae</taxon>
        <taxon>Grantiella</taxon>
    </lineage>
</organism>
<dbReference type="GO" id="GO:0003964">
    <property type="term" value="F:RNA-directed DNA polymerase activity"/>
    <property type="evidence" value="ECO:0007669"/>
    <property type="project" value="UniProtKB-KW"/>
</dbReference>
<dbReference type="SUPFAM" id="SSF46919">
    <property type="entry name" value="N-terminal Zn binding domain of HIV integrase"/>
    <property type="match status" value="1"/>
</dbReference>
<dbReference type="GO" id="GO:0035613">
    <property type="term" value="F:RNA stem-loop binding"/>
    <property type="evidence" value="ECO:0007669"/>
    <property type="project" value="TreeGrafter"/>
</dbReference>
<evidence type="ECO:0000313" key="13">
    <source>
        <dbReference type="Proteomes" id="UP000575029"/>
    </source>
</evidence>
<dbReference type="InterPro" id="IPR017856">
    <property type="entry name" value="Integrase-like_N"/>
</dbReference>
<accession>A0A7K6EN57</accession>
<keyword evidence="6" id="KW-0378">Hydrolase</keyword>
<keyword evidence="9" id="KW-0511">Multifunctional enzyme</keyword>
<keyword evidence="1" id="KW-0808">Transferase</keyword>
<dbReference type="AlphaFoldDB" id="A0A7K6EN57"/>
<evidence type="ECO:0000256" key="6">
    <source>
        <dbReference type="ARBA" id="ARBA00022801"/>
    </source>
</evidence>
<sequence>VPARMANLPEVYQQAKLSHSLFHQNVPGLIRMFDLTKDQAKAIVATCPNCQPLQLPSLETGVNPCG</sequence>
<dbReference type="EMBL" id="VZRM01005644">
    <property type="protein sequence ID" value="NWV39352.1"/>
    <property type="molecule type" value="Genomic_DNA"/>
</dbReference>
<keyword evidence="10" id="KW-0863">Zinc-finger</keyword>
<dbReference type="Gene3D" id="1.10.10.200">
    <property type="match status" value="1"/>
</dbReference>
<evidence type="ECO:0000256" key="8">
    <source>
        <dbReference type="ARBA" id="ARBA00022918"/>
    </source>
</evidence>
<evidence type="ECO:0000256" key="10">
    <source>
        <dbReference type="PROSITE-ProRule" id="PRU00450"/>
    </source>
</evidence>